<dbReference type="GO" id="GO:0050661">
    <property type="term" value="F:NADP binding"/>
    <property type="evidence" value="ECO:0007669"/>
    <property type="project" value="InterPro"/>
</dbReference>
<organism evidence="2 3">
    <name type="scientific">Varunaivibrio sulfuroxidans</name>
    <dbReference type="NCBI Taxonomy" id="1773489"/>
    <lineage>
        <taxon>Bacteria</taxon>
        <taxon>Pseudomonadati</taxon>
        <taxon>Pseudomonadota</taxon>
        <taxon>Alphaproteobacteria</taxon>
        <taxon>Rhodospirillales</taxon>
        <taxon>Magnetovibrionaceae</taxon>
        <taxon>Varunaivibrio</taxon>
    </lineage>
</organism>
<dbReference type="InterPro" id="IPR005106">
    <property type="entry name" value="Asp/hSer_DH_NAD-bd"/>
</dbReference>
<feature type="domain" description="Aspartate/homoserine dehydrogenase NAD-binding" evidence="1">
    <location>
        <begin position="11"/>
        <end position="95"/>
    </location>
</feature>
<accession>A0A4R3JAM7</accession>
<dbReference type="Gene3D" id="3.40.50.720">
    <property type="entry name" value="NAD(P)-binding Rossmann-like Domain"/>
    <property type="match status" value="1"/>
</dbReference>
<sequence>MSETINIALLGLGAVGQEFAAHFLEQIQEGHKPIKIVAVAEKDVKSPFAMGFAQNNVPVFEDACDVATLGDQVDIIFDLTGNADIRQSLRNALQESDNRHTVIAPEVFARLLWNFFDGAAPNLPKRKNGGY</sequence>
<dbReference type="GO" id="GO:0016491">
    <property type="term" value="F:oxidoreductase activity"/>
    <property type="evidence" value="ECO:0007669"/>
    <property type="project" value="InterPro"/>
</dbReference>
<comment type="caution">
    <text evidence="2">The sequence shown here is derived from an EMBL/GenBank/DDBJ whole genome shotgun (WGS) entry which is preliminary data.</text>
</comment>
<dbReference type="OrthoDB" id="9810660at2"/>
<protein>
    <submittedName>
        <fullName evidence="2">Homoserine dehydrogenase-like protein</fullName>
    </submittedName>
</protein>
<name>A0A4R3JAM7_9PROT</name>
<dbReference type="SUPFAM" id="SSF51735">
    <property type="entry name" value="NAD(P)-binding Rossmann-fold domains"/>
    <property type="match status" value="1"/>
</dbReference>
<proteinExistence type="predicted"/>
<evidence type="ECO:0000313" key="3">
    <source>
        <dbReference type="Proteomes" id="UP000295304"/>
    </source>
</evidence>
<reference evidence="2 3" key="1">
    <citation type="submission" date="2019-03" db="EMBL/GenBank/DDBJ databases">
        <title>Genomic Encyclopedia of Type Strains, Phase IV (KMG-IV): sequencing the most valuable type-strain genomes for metagenomic binning, comparative biology and taxonomic classification.</title>
        <authorList>
            <person name="Goeker M."/>
        </authorList>
    </citation>
    <scope>NUCLEOTIDE SEQUENCE [LARGE SCALE GENOMIC DNA]</scope>
    <source>
        <strain evidence="2 3">DSM 101688</strain>
    </source>
</reference>
<evidence type="ECO:0000259" key="1">
    <source>
        <dbReference type="Pfam" id="PF03447"/>
    </source>
</evidence>
<keyword evidence="3" id="KW-1185">Reference proteome</keyword>
<dbReference type="EMBL" id="SLZW01000005">
    <property type="protein sequence ID" value="TCS62627.1"/>
    <property type="molecule type" value="Genomic_DNA"/>
</dbReference>
<dbReference type="InterPro" id="IPR036291">
    <property type="entry name" value="NAD(P)-bd_dom_sf"/>
</dbReference>
<gene>
    <name evidence="2" type="ORF">EDD55_105175</name>
</gene>
<evidence type="ECO:0000313" key="2">
    <source>
        <dbReference type="EMBL" id="TCS62627.1"/>
    </source>
</evidence>
<dbReference type="Pfam" id="PF03447">
    <property type="entry name" value="NAD_binding_3"/>
    <property type="match status" value="1"/>
</dbReference>
<dbReference type="RefSeq" id="WP_132939071.1">
    <property type="nucleotide sequence ID" value="NZ_CP119676.1"/>
</dbReference>
<dbReference type="AlphaFoldDB" id="A0A4R3JAM7"/>
<dbReference type="Proteomes" id="UP000295304">
    <property type="component" value="Unassembled WGS sequence"/>
</dbReference>